<dbReference type="InterPro" id="IPR024934">
    <property type="entry name" value="Rubredoxin-like_dom"/>
</dbReference>
<feature type="binding site" evidence="7">
    <location>
        <position position="42"/>
    </location>
    <ligand>
        <name>Fe cation</name>
        <dbReference type="ChEBI" id="CHEBI:24875"/>
    </ligand>
</feature>
<dbReference type="RefSeq" id="WP_090242402.1">
    <property type="nucleotide sequence ID" value="NZ_FNOU01000001.1"/>
</dbReference>
<evidence type="ECO:0000256" key="6">
    <source>
        <dbReference type="PIRNR" id="PIRNR000071"/>
    </source>
</evidence>
<dbReference type="PROSITE" id="PS00202">
    <property type="entry name" value="RUBREDOXIN"/>
    <property type="match status" value="1"/>
</dbReference>
<evidence type="ECO:0000313" key="10">
    <source>
        <dbReference type="Proteomes" id="UP000199652"/>
    </source>
</evidence>
<dbReference type="GO" id="GO:0009055">
    <property type="term" value="F:electron transfer activity"/>
    <property type="evidence" value="ECO:0007669"/>
    <property type="project" value="InterPro"/>
</dbReference>
<dbReference type="PROSITE" id="PS50903">
    <property type="entry name" value="RUBREDOXIN_LIKE"/>
    <property type="match status" value="1"/>
</dbReference>
<evidence type="ECO:0000256" key="4">
    <source>
        <dbReference type="ARBA" id="ARBA00022982"/>
    </source>
</evidence>
<proteinExistence type="inferred from homology"/>
<dbReference type="InterPro" id="IPR024935">
    <property type="entry name" value="Rubredoxin_dom"/>
</dbReference>
<feature type="domain" description="Rubredoxin-like" evidence="8">
    <location>
        <begin position="1"/>
        <end position="52"/>
    </location>
</feature>
<dbReference type="PRINTS" id="PR00163">
    <property type="entry name" value="RUBREDOXIN"/>
</dbReference>
<dbReference type="PANTHER" id="PTHR47627:SF1">
    <property type="entry name" value="RUBREDOXIN-1-RELATED"/>
    <property type="match status" value="1"/>
</dbReference>
<dbReference type="InterPro" id="IPR018527">
    <property type="entry name" value="Rubredoxin_Fe_BS"/>
</dbReference>
<dbReference type="CDD" id="cd00730">
    <property type="entry name" value="rubredoxin"/>
    <property type="match status" value="1"/>
</dbReference>
<dbReference type="PANTHER" id="PTHR47627">
    <property type="entry name" value="RUBREDOXIN"/>
    <property type="match status" value="1"/>
</dbReference>
<reference evidence="10" key="1">
    <citation type="submission" date="2016-10" db="EMBL/GenBank/DDBJ databases">
        <authorList>
            <person name="Varghese N."/>
            <person name="Submissions S."/>
        </authorList>
    </citation>
    <scope>NUCLEOTIDE SEQUENCE [LARGE SCALE GENOMIC DNA]</scope>
    <source>
        <strain evidence="10">VPI 5359</strain>
    </source>
</reference>
<dbReference type="GO" id="GO:0005506">
    <property type="term" value="F:iron ion binding"/>
    <property type="evidence" value="ECO:0007669"/>
    <property type="project" value="InterPro"/>
</dbReference>
<protein>
    <recommendedName>
        <fullName evidence="6">Rubredoxin</fullName>
    </recommendedName>
</protein>
<dbReference type="Pfam" id="PF00301">
    <property type="entry name" value="Rubredoxin"/>
    <property type="match status" value="1"/>
</dbReference>
<evidence type="ECO:0000313" key="9">
    <source>
        <dbReference type="EMBL" id="SDX31969.1"/>
    </source>
</evidence>
<dbReference type="InterPro" id="IPR024922">
    <property type="entry name" value="Rubredoxin"/>
</dbReference>
<evidence type="ECO:0000256" key="7">
    <source>
        <dbReference type="PIRSR" id="PIRSR000071-1"/>
    </source>
</evidence>
<keyword evidence="2 6" id="KW-0813">Transport</keyword>
<feature type="binding site" evidence="7">
    <location>
        <position position="6"/>
    </location>
    <ligand>
        <name>Fe cation</name>
        <dbReference type="ChEBI" id="CHEBI:24875"/>
    </ligand>
</feature>
<feature type="binding site" evidence="7">
    <location>
        <position position="9"/>
    </location>
    <ligand>
        <name>Fe cation</name>
        <dbReference type="ChEBI" id="CHEBI:24875"/>
    </ligand>
</feature>
<evidence type="ECO:0000256" key="3">
    <source>
        <dbReference type="ARBA" id="ARBA00022723"/>
    </source>
</evidence>
<keyword evidence="3 6" id="KW-0479">Metal-binding</keyword>
<dbReference type="InterPro" id="IPR050526">
    <property type="entry name" value="Rubredoxin_ET"/>
</dbReference>
<dbReference type="FunFam" id="2.20.28.10:FF:000001">
    <property type="entry name" value="Rubredoxin"/>
    <property type="match status" value="1"/>
</dbReference>
<gene>
    <name evidence="9" type="ORF">SAMN04488579_101141</name>
</gene>
<keyword evidence="5 6" id="KW-0408">Iron</keyword>
<dbReference type="STRING" id="1528.SAMN04488579_101141"/>
<dbReference type="GO" id="GO:0043448">
    <property type="term" value="P:alkane catabolic process"/>
    <property type="evidence" value="ECO:0007669"/>
    <property type="project" value="TreeGrafter"/>
</dbReference>
<comment type="cofactor">
    <cofactor evidence="6 7">
        <name>Fe(3+)</name>
        <dbReference type="ChEBI" id="CHEBI:29034"/>
    </cofactor>
    <text evidence="6 7">Binds 1 Fe(3+) ion per subunit.</text>
</comment>
<dbReference type="Gene3D" id="2.20.28.10">
    <property type="match status" value="1"/>
</dbReference>
<evidence type="ECO:0000256" key="1">
    <source>
        <dbReference type="ARBA" id="ARBA00005337"/>
    </source>
</evidence>
<evidence type="ECO:0000256" key="5">
    <source>
        <dbReference type="ARBA" id="ARBA00023004"/>
    </source>
</evidence>
<keyword evidence="4 6" id="KW-0249">Electron transport</keyword>
<organism evidence="9 10">
    <name type="scientific">Eubacterium barkeri</name>
    <name type="common">Clostridium barkeri</name>
    <dbReference type="NCBI Taxonomy" id="1528"/>
    <lineage>
        <taxon>Bacteria</taxon>
        <taxon>Bacillati</taxon>
        <taxon>Bacillota</taxon>
        <taxon>Clostridia</taxon>
        <taxon>Eubacteriales</taxon>
        <taxon>Eubacteriaceae</taxon>
        <taxon>Eubacterium</taxon>
    </lineage>
</organism>
<sequence>MQEFECHLCGYIYNPELGDPENNIAPGTAFEDLPQEWFCPTCGIGIDVFLEKREVSA</sequence>
<dbReference type="SUPFAM" id="SSF57802">
    <property type="entry name" value="Rubredoxin-like"/>
    <property type="match status" value="1"/>
</dbReference>
<dbReference type="Proteomes" id="UP000199652">
    <property type="component" value="Unassembled WGS sequence"/>
</dbReference>
<dbReference type="AlphaFoldDB" id="A0A1H3AT00"/>
<accession>A0A1H3AT00</accession>
<keyword evidence="10" id="KW-1185">Reference proteome</keyword>
<name>A0A1H3AT00_EUBBA</name>
<feature type="binding site" evidence="7">
    <location>
        <position position="39"/>
    </location>
    <ligand>
        <name>Fe cation</name>
        <dbReference type="ChEBI" id="CHEBI:24875"/>
    </ligand>
</feature>
<dbReference type="OrthoDB" id="9758182at2"/>
<evidence type="ECO:0000256" key="2">
    <source>
        <dbReference type="ARBA" id="ARBA00022448"/>
    </source>
</evidence>
<dbReference type="PIRSF" id="PIRSF000071">
    <property type="entry name" value="Rubredoxin"/>
    <property type="match status" value="1"/>
</dbReference>
<evidence type="ECO:0000259" key="8">
    <source>
        <dbReference type="PROSITE" id="PS50903"/>
    </source>
</evidence>
<comment type="similarity">
    <text evidence="1 6">Belongs to the rubredoxin family.</text>
</comment>
<dbReference type="EMBL" id="FNOU01000001">
    <property type="protein sequence ID" value="SDX31969.1"/>
    <property type="molecule type" value="Genomic_DNA"/>
</dbReference>